<gene>
    <name evidence="2" type="ORF">RQ831_16985</name>
</gene>
<dbReference type="Pfam" id="PF01575">
    <property type="entry name" value="MaoC_dehydratas"/>
    <property type="match status" value="1"/>
</dbReference>
<dbReference type="Proteomes" id="UP001258945">
    <property type="component" value="Unassembled WGS sequence"/>
</dbReference>
<dbReference type="Gene3D" id="3.10.129.10">
    <property type="entry name" value="Hotdog Thioesterase"/>
    <property type="match status" value="1"/>
</dbReference>
<dbReference type="SUPFAM" id="SSF54637">
    <property type="entry name" value="Thioesterase/thiol ester dehydrase-isomerase"/>
    <property type="match status" value="1"/>
</dbReference>
<evidence type="ECO:0000313" key="3">
    <source>
        <dbReference type="Proteomes" id="UP001258945"/>
    </source>
</evidence>
<proteinExistence type="predicted"/>
<accession>A0ABU3MIC4</accession>
<name>A0ABU3MIC4_9PROT</name>
<evidence type="ECO:0000259" key="1">
    <source>
        <dbReference type="Pfam" id="PF01575"/>
    </source>
</evidence>
<dbReference type="InterPro" id="IPR029069">
    <property type="entry name" value="HotDog_dom_sf"/>
</dbReference>
<dbReference type="InterPro" id="IPR002539">
    <property type="entry name" value="MaoC-like_dom"/>
</dbReference>
<dbReference type="RefSeq" id="WP_314283544.1">
    <property type="nucleotide sequence ID" value="NZ_JAVVDO010000035.1"/>
</dbReference>
<protein>
    <submittedName>
        <fullName evidence="2">MaoC/PaaZ C-terminal domain-containing protein</fullName>
    </submittedName>
</protein>
<dbReference type="EMBL" id="JAVVDO010000035">
    <property type="protein sequence ID" value="MDT8332753.1"/>
    <property type="molecule type" value="Genomic_DNA"/>
</dbReference>
<keyword evidence="3" id="KW-1185">Reference proteome</keyword>
<evidence type="ECO:0000313" key="2">
    <source>
        <dbReference type="EMBL" id="MDT8332753.1"/>
    </source>
</evidence>
<organism evidence="2 3">
    <name type="scientific">Roseomonas gilardii</name>
    <dbReference type="NCBI Taxonomy" id="257708"/>
    <lineage>
        <taxon>Bacteria</taxon>
        <taxon>Pseudomonadati</taxon>
        <taxon>Pseudomonadota</taxon>
        <taxon>Alphaproteobacteria</taxon>
        <taxon>Acetobacterales</taxon>
        <taxon>Roseomonadaceae</taxon>
        <taxon>Roseomonas</taxon>
    </lineage>
</organism>
<sequence>MSAPSDTGVETPAPGARIAFRKTLTSAEQAFFTGISGNLGPLYVDAVRARAEGAPGMVAFELILGALASTCLARLGGPSRRIGRLDLRFLAPVPVGGSVEASAEVIAVEGQALRLRLAGMLDGYGPVMEGEAELLPVRAEA</sequence>
<comment type="caution">
    <text evidence="2">The sequence shown here is derived from an EMBL/GenBank/DDBJ whole genome shotgun (WGS) entry which is preliminary data.</text>
</comment>
<feature type="domain" description="MaoC-like" evidence="1">
    <location>
        <begin position="20"/>
        <end position="107"/>
    </location>
</feature>
<reference evidence="2 3" key="1">
    <citation type="journal article" date="2019" name="Microb. Pathog.">
        <title>Comparison of VITEK 2, MALDI-TOF MS, 16S rRNA gene sequencing, and whole-genome sequencing for identification of Roseomonas mucosa.</title>
        <authorList>
            <person name="Rudolph W.W."/>
            <person name="Gunzer F."/>
            <person name="Trauth M."/>
            <person name="Bunk B."/>
            <person name="Bigge R."/>
            <person name="Schrottner P."/>
        </authorList>
    </citation>
    <scope>NUCLEOTIDE SEQUENCE [LARGE SCALE GENOMIC DNA]</scope>
    <source>
        <strain evidence="2 3">DSM 103800</strain>
    </source>
</reference>